<name>A0AAW0CAJ5_9AGAR</name>
<reference evidence="2 3" key="1">
    <citation type="journal article" date="2024" name="J Genomics">
        <title>Draft genome sequencing and assembly of Favolaschia claudopus CIRM-BRFM 2984 isolated from oak limbs.</title>
        <authorList>
            <person name="Navarro D."/>
            <person name="Drula E."/>
            <person name="Chaduli D."/>
            <person name="Cazenave R."/>
            <person name="Ahrendt S."/>
            <person name="Wang J."/>
            <person name="Lipzen A."/>
            <person name="Daum C."/>
            <person name="Barry K."/>
            <person name="Grigoriev I.V."/>
            <person name="Favel A."/>
            <person name="Rosso M.N."/>
            <person name="Martin F."/>
        </authorList>
    </citation>
    <scope>NUCLEOTIDE SEQUENCE [LARGE SCALE GENOMIC DNA]</scope>
    <source>
        <strain evidence="2 3">CIRM-BRFM 2984</strain>
    </source>
</reference>
<dbReference type="EMBL" id="JAWWNJ010000019">
    <property type="protein sequence ID" value="KAK7035607.1"/>
    <property type="molecule type" value="Genomic_DNA"/>
</dbReference>
<evidence type="ECO:0000256" key="1">
    <source>
        <dbReference type="SAM" id="MobiDB-lite"/>
    </source>
</evidence>
<dbReference type="AlphaFoldDB" id="A0AAW0CAJ5"/>
<feature type="region of interest" description="Disordered" evidence="1">
    <location>
        <begin position="130"/>
        <end position="177"/>
    </location>
</feature>
<comment type="caution">
    <text evidence="2">The sequence shown here is derived from an EMBL/GenBank/DDBJ whole genome shotgun (WGS) entry which is preliminary data.</text>
</comment>
<feature type="compositionally biased region" description="Low complexity" evidence="1">
    <location>
        <begin position="131"/>
        <end position="141"/>
    </location>
</feature>
<accession>A0AAW0CAJ5</accession>
<gene>
    <name evidence="2" type="ORF">R3P38DRAFT_2771231</name>
</gene>
<protein>
    <submittedName>
        <fullName evidence="2">Uncharacterized protein</fullName>
    </submittedName>
</protein>
<organism evidence="2 3">
    <name type="scientific">Favolaschia claudopus</name>
    <dbReference type="NCBI Taxonomy" id="2862362"/>
    <lineage>
        <taxon>Eukaryota</taxon>
        <taxon>Fungi</taxon>
        <taxon>Dikarya</taxon>
        <taxon>Basidiomycota</taxon>
        <taxon>Agaricomycotina</taxon>
        <taxon>Agaricomycetes</taxon>
        <taxon>Agaricomycetidae</taxon>
        <taxon>Agaricales</taxon>
        <taxon>Marasmiineae</taxon>
        <taxon>Mycenaceae</taxon>
        <taxon>Favolaschia</taxon>
    </lineage>
</organism>
<dbReference type="Proteomes" id="UP001362999">
    <property type="component" value="Unassembled WGS sequence"/>
</dbReference>
<keyword evidence="3" id="KW-1185">Reference proteome</keyword>
<evidence type="ECO:0000313" key="3">
    <source>
        <dbReference type="Proteomes" id="UP001362999"/>
    </source>
</evidence>
<feature type="compositionally biased region" description="Polar residues" evidence="1">
    <location>
        <begin position="192"/>
        <end position="203"/>
    </location>
</feature>
<proteinExistence type="predicted"/>
<feature type="compositionally biased region" description="Acidic residues" evidence="1">
    <location>
        <begin position="258"/>
        <end position="270"/>
    </location>
</feature>
<sequence length="285" mass="30776">MGDLTKSSHRLLARVSQSVRIDVDVKTEIPVSLMRLEVVYNQVGKLGKIERENRAENPERKDTCGRAVHLILLSAWIFSGFQVQCTTGFRGERSKQVLGLADLRLVWRCWQTGYGPGGLGEGIGGKRGADGLKSGVVSKGGVDVDDGEHTSHSHTPHHNHQQLSFVPDPKALPPPKSFSQIALGGRVDFTLSSTLHQRTGTNETRSRGRMSSRVEDSPAAVVRYGTKGSSWVCVCDATDAGHGRSRRAAVVKTNERNADDEDCNAEGDEENLPRSGQGVKAGGGL</sequence>
<evidence type="ECO:0000313" key="2">
    <source>
        <dbReference type="EMBL" id="KAK7035607.1"/>
    </source>
</evidence>
<feature type="region of interest" description="Disordered" evidence="1">
    <location>
        <begin position="192"/>
        <end position="217"/>
    </location>
</feature>
<feature type="region of interest" description="Disordered" evidence="1">
    <location>
        <begin position="246"/>
        <end position="285"/>
    </location>
</feature>